<dbReference type="InterPro" id="IPR000629">
    <property type="entry name" value="RNA-helicase_DEAD-box_CS"/>
</dbReference>
<protein>
    <recommendedName>
        <fullName evidence="7">ATP-dependent RNA helicase</fullName>
        <ecNumber evidence="7">3.6.4.13</ecNumber>
    </recommendedName>
</protein>
<dbReference type="InterPro" id="IPR027417">
    <property type="entry name" value="P-loop_NTPase"/>
</dbReference>
<dbReference type="SMART" id="SM00490">
    <property type="entry name" value="HELICc"/>
    <property type="match status" value="1"/>
</dbReference>
<keyword evidence="1 7" id="KW-0547">Nucleotide-binding</keyword>
<evidence type="ECO:0000256" key="1">
    <source>
        <dbReference type="ARBA" id="ARBA00022741"/>
    </source>
</evidence>
<dbReference type="InterPro" id="IPR001650">
    <property type="entry name" value="Helicase_C-like"/>
</dbReference>
<dbReference type="EC" id="3.6.4.13" evidence="7"/>
<dbReference type="SUPFAM" id="SSF52540">
    <property type="entry name" value="P-loop containing nucleoside triphosphate hydrolases"/>
    <property type="match status" value="2"/>
</dbReference>
<comment type="caution">
    <text evidence="11">The sequence shown here is derived from an EMBL/GenBank/DDBJ whole genome shotgun (WGS) entry which is preliminary data.</text>
</comment>
<dbReference type="Pfam" id="PF00271">
    <property type="entry name" value="Helicase_C"/>
    <property type="match status" value="1"/>
</dbReference>
<organism evidence="11 12">
    <name type="scientific">Sclerotinia borealis (strain F-4128)</name>
    <dbReference type="NCBI Taxonomy" id="1432307"/>
    <lineage>
        <taxon>Eukaryota</taxon>
        <taxon>Fungi</taxon>
        <taxon>Dikarya</taxon>
        <taxon>Ascomycota</taxon>
        <taxon>Pezizomycotina</taxon>
        <taxon>Leotiomycetes</taxon>
        <taxon>Helotiales</taxon>
        <taxon>Sclerotiniaceae</taxon>
        <taxon>Sclerotinia</taxon>
    </lineage>
</organism>
<feature type="compositionally biased region" description="Acidic residues" evidence="8">
    <location>
        <begin position="591"/>
        <end position="610"/>
    </location>
</feature>
<comment type="catalytic activity">
    <reaction evidence="7">
        <text>ATP + H2O = ADP + phosphate + H(+)</text>
        <dbReference type="Rhea" id="RHEA:13065"/>
        <dbReference type="ChEBI" id="CHEBI:15377"/>
        <dbReference type="ChEBI" id="CHEBI:15378"/>
        <dbReference type="ChEBI" id="CHEBI:30616"/>
        <dbReference type="ChEBI" id="CHEBI:43474"/>
        <dbReference type="ChEBI" id="CHEBI:456216"/>
        <dbReference type="EC" id="3.6.4.13"/>
    </reaction>
</comment>
<dbReference type="PANTHER" id="PTHR24031">
    <property type="entry name" value="RNA HELICASE"/>
    <property type="match status" value="1"/>
</dbReference>
<dbReference type="PROSITE" id="PS00039">
    <property type="entry name" value="DEAD_ATP_HELICASE"/>
    <property type="match status" value="1"/>
</dbReference>
<comment type="function">
    <text evidence="7">RNA helicase.</text>
</comment>
<dbReference type="Pfam" id="PF00270">
    <property type="entry name" value="DEAD"/>
    <property type="match status" value="2"/>
</dbReference>
<feature type="compositionally biased region" description="Low complexity" evidence="8">
    <location>
        <begin position="66"/>
        <end position="76"/>
    </location>
</feature>
<gene>
    <name evidence="11" type="ORF">SBOR_5373</name>
</gene>
<feature type="domain" description="Helicase C-terminal" evidence="10">
    <location>
        <begin position="616"/>
        <end position="786"/>
    </location>
</feature>
<dbReference type="EMBL" id="AYSA01000259">
    <property type="protein sequence ID" value="ESZ94239.1"/>
    <property type="molecule type" value="Genomic_DNA"/>
</dbReference>
<evidence type="ECO:0000256" key="8">
    <source>
        <dbReference type="SAM" id="MobiDB-lite"/>
    </source>
</evidence>
<keyword evidence="12" id="KW-1185">Reference proteome</keyword>
<feature type="compositionally biased region" description="Acidic residues" evidence="8">
    <location>
        <begin position="189"/>
        <end position="202"/>
    </location>
</feature>
<comment type="similarity">
    <text evidence="7">Belongs to the DEAD box helicase family.</text>
</comment>
<reference evidence="11 12" key="1">
    <citation type="journal article" date="2014" name="Genome Announc.">
        <title>Draft genome sequence of Sclerotinia borealis, a psychrophilic plant pathogenic fungus.</title>
        <authorList>
            <person name="Mardanov A.V."/>
            <person name="Beletsky A.V."/>
            <person name="Kadnikov V.V."/>
            <person name="Ignatov A.N."/>
            <person name="Ravin N.V."/>
        </authorList>
    </citation>
    <scope>NUCLEOTIDE SEQUENCE [LARGE SCALE GENOMIC DNA]</scope>
    <source>
        <strain evidence="12">F-4157</strain>
    </source>
</reference>
<dbReference type="GO" id="GO:0003723">
    <property type="term" value="F:RNA binding"/>
    <property type="evidence" value="ECO:0007669"/>
    <property type="project" value="UniProtKB-UniRule"/>
</dbReference>
<dbReference type="SMART" id="SM00487">
    <property type="entry name" value="DEXDc"/>
    <property type="match status" value="1"/>
</dbReference>
<dbReference type="STRING" id="1432307.W9CHQ1"/>
<evidence type="ECO:0000313" key="12">
    <source>
        <dbReference type="Proteomes" id="UP000019487"/>
    </source>
</evidence>
<dbReference type="CDD" id="cd17956">
    <property type="entry name" value="DEADc_DDX51"/>
    <property type="match status" value="1"/>
</dbReference>
<dbReference type="GO" id="GO:0016787">
    <property type="term" value="F:hydrolase activity"/>
    <property type="evidence" value="ECO:0007669"/>
    <property type="project" value="UniProtKB-KW"/>
</dbReference>
<dbReference type="InterPro" id="IPR014001">
    <property type="entry name" value="Helicase_ATP-bd"/>
</dbReference>
<evidence type="ECO:0000313" key="11">
    <source>
        <dbReference type="EMBL" id="ESZ94239.1"/>
    </source>
</evidence>
<evidence type="ECO:0000256" key="2">
    <source>
        <dbReference type="ARBA" id="ARBA00022801"/>
    </source>
</evidence>
<dbReference type="GO" id="GO:0005524">
    <property type="term" value="F:ATP binding"/>
    <property type="evidence" value="ECO:0007669"/>
    <property type="project" value="UniProtKB-UniRule"/>
</dbReference>
<keyword evidence="4 7" id="KW-0067">ATP-binding</keyword>
<evidence type="ECO:0000256" key="7">
    <source>
        <dbReference type="RuleBase" id="RU365068"/>
    </source>
</evidence>
<feature type="compositionally biased region" description="Pro residues" evidence="8">
    <location>
        <begin position="211"/>
        <end position="224"/>
    </location>
</feature>
<sequence length="816" mass="89824">MYSRYVPPSKKKVTVQEQLVEAPPSPLKSFSPPPAPAIRPDASSSYARYIPPLKSKSDPIARFDAPKSAPESPSPASKRKREDAVEASPEPMLKKAKKDKKEKSVKVPVSASPVFEDSHAGINSAGEAEEVTQKDKKSNKKKSKDDNIPFEETTGDQEDVDDKRHKKVLEKREKSIKKAERRARKAAEEGLDVEDAQEPEEPAEIHDLVPLPQPKPNPELPPPSLESTLPSWLASPILVSPTTTAQFSEVGVEEEAANVLRSKSFNEAFAVQAAVLPLLLPGSEQKPGDVLVSAATGSGKTLSYVLPMIQDISRNTVTRLRGLIVMPTRELVSQAREVCEVCSSAFSAGSRKRVKIGTAVGNEAFKVEQANLMENTYQYDPIRYHEQERRTNSRWECSDAGTDDEGEPLLDDEIVSPLPDHVIEPVSKVDILICTPGRLVEHLKSTPGFTLQYIKWLVIDEADKLLDQSFQQWLNIVMDSLAAGQKHLPNNRDRVRKIILSATMTRDIGQLTSLKLYRPKLVVLEGSSAGHNGQSSQAHSLPSGLVEFAVKVDDENLKPLYLMEILTGNNMIDESKIESNSDSDTSSSDSSSDDDSSDDSSSSDESSESDSDSKSQLDTEVSAAPSLNSKPKNKTKPLPLSHDPHGVLIFTKSNESAIRLSRLLSLYRESYTDIIGTLTSTTRSSDRKASLASFSRGKLQILVASDLVSRGLDLPDLAHVINYDVPTSITNYVHRVGRTARAGRQGHAWTLVGNSEARWFFNEIAKSEEIGRREGEKVKRVVVDARKFGEYKKENYEEALEELGKEAMAIRGKKSG</sequence>
<name>W9CHQ1_SCLBF</name>
<dbReference type="InterPro" id="IPR011545">
    <property type="entry name" value="DEAD/DEAH_box_helicase_dom"/>
</dbReference>
<feature type="compositionally biased region" description="Basic and acidic residues" evidence="8">
    <location>
        <begin position="55"/>
        <end position="65"/>
    </location>
</feature>
<evidence type="ECO:0000256" key="5">
    <source>
        <dbReference type="ARBA" id="ARBA00022884"/>
    </source>
</evidence>
<dbReference type="Gene3D" id="3.40.50.300">
    <property type="entry name" value="P-loop containing nucleotide triphosphate hydrolases"/>
    <property type="match status" value="2"/>
</dbReference>
<proteinExistence type="inferred from homology"/>
<dbReference type="PROSITE" id="PS51194">
    <property type="entry name" value="HELICASE_CTER"/>
    <property type="match status" value="1"/>
</dbReference>
<evidence type="ECO:0000259" key="9">
    <source>
        <dbReference type="PROSITE" id="PS51192"/>
    </source>
</evidence>
<feature type="compositionally biased region" description="Low complexity" evidence="8">
    <location>
        <begin position="580"/>
        <end position="590"/>
    </location>
</feature>
<accession>W9CHQ1</accession>
<feature type="domain" description="Helicase ATP-binding" evidence="9">
    <location>
        <begin position="281"/>
        <end position="522"/>
    </location>
</feature>
<comment type="domain">
    <text evidence="7">The Q motif is unique to and characteristic of the DEAD box family of RNA helicases and controls ATP binding and hydrolysis.</text>
</comment>
<evidence type="ECO:0000256" key="6">
    <source>
        <dbReference type="ARBA" id="ARBA00023242"/>
    </source>
</evidence>
<dbReference type="OrthoDB" id="3370at2759"/>
<keyword evidence="5 7" id="KW-0694">RNA-binding</keyword>
<evidence type="ECO:0000256" key="4">
    <source>
        <dbReference type="ARBA" id="ARBA00022840"/>
    </source>
</evidence>
<feature type="region of interest" description="Disordered" evidence="8">
    <location>
        <begin position="574"/>
        <end position="642"/>
    </location>
</feature>
<keyword evidence="6" id="KW-0539">Nucleus</keyword>
<dbReference type="PROSITE" id="PS51192">
    <property type="entry name" value="HELICASE_ATP_BIND_1"/>
    <property type="match status" value="1"/>
</dbReference>
<evidence type="ECO:0000259" key="10">
    <source>
        <dbReference type="PROSITE" id="PS51194"/>
    </source>
</evidence>
<keyword evidence="3 7" id="KW-0347">Helicase</keyword>
<dbReference type="CDD" id="cd18787">
    <property type="entry name" value="SF2_C_DEAD"/>
    <property type="match status" value="1"/>
</dbReference>
<dbReference type="Proteomes" id="UP000019487">
    <property type="component" value="Unassembled WGS sequence"/>
</dbReference>
<dbReference type="GO" id="GO:0003724">
    <property type="term" value="F:RNA helicase activity"/>
    <property type="evidence" value="ECO:0007669"/>
    <property type="project" value="UniProtKB-EC"/>
</dbReference>
<feature type="region of interest" description="Disordered" evidence="8">
    <location>
        <begin position="1"/>
        <end position="228"/>
    </location>
</feature>
<evidence type="ECO:0000256" key="3">
    <source>
        <dbReference type="ARBA" id="ARBA00022806"/>
    </source>
</evidence>
<feature type="compositionally biased region" description="Pro residues" evidence="8">
    <location>
        <begin position="23"/>
        <end position="37"/>
    </location>
</feature>
<dbReference type="HOGENOM" id="CLU_003041_15_2_1"/>
<dbReference type="AlphaFoldDB" id="W9CHQ1"/>
<keyword evidence="2 7" id="KW-0378">Hydrolase</keyword>